<protein>
    <submittedName>
        <fullName evidence="1">Uncharacterized protein</fullName>
    </submittedName>
</protein>
<gene>
    <name evidence="1" type="ORF">FOC40_02940</name>
</gene>
<dbReference type="AlphaFoldDB" id="A0A857ACV3"/>
<evidence type="ECO:0000313" key="2">
    <source>
        <dbReference type="Proteomes" id="UP000424490"/>
    </source>
</evidence>
<sequence>MRASKAASNAAAEANEQMKLDSIAQTRPYVYADIVPSLAGRRHFDLRITNVGKTAARNLHIQFDNWPEKIDDVAEHVKILFETERTLPPGCSIRTYWRLEGNFSDGTTEAGMPKEGTIELFYGSDDPAAPQYQEQYEVLIFRSGLFPVAEDGPEPDNLHGTERSFYLLGQAIARSIGNLSR</sequence>
<dbReference type="Proteomes" id="UP000424490">
    <property type="component" value="Chromosome"/>
</dbReference>
<dbReference type="EMBL" id="CP046315">
    <property type="protein sequence ID" value="QGS11843.1"/>
    <property type="molecule type" value="Genomic_DNA"/>
</dbReference>
<evidence type="ECO:0000313" key="1">
    <source>
        <dbReference type="EMBL" id="QGS11843.1"/>
    </source>
</evidence>
<accession>A0A857ACV3</accession>
<reference evidence="1 2" key="1">
    <citation type="submission" date="2019-11" db="EMBL/GenBank/DDBJ databases">
        <title>FDA dAtabase for Regulatory Grade micrObial Sequences (FDA-ARGOS): Supporting development and validation of Infectious Disease Dx tests.</title>
        <authorList>
            <person name="Stonesifer R."/>
            <person name="Tallon L."/>
            <person name="Sadzewicz L."/>
            <person name="Vavikolanu K."/>
            <person name="Mehta A."/>
            <person name="Aluvathingal J."/>
            <person name="Nadendla S."/>
            <person name="Myers T."/>
            <person name="Yan Y."/>
            <person name="Sichtig H."/>
        </authorList>
    </citation>
    <scope>NUCLEOTIDE SEQUENCE [LARGE SCALE GENOMIC DNA]</scope>
    <source>
        <strain evidence="1 2">FDAARGOS_732</strain>
    </source>
</reference>
<name>A0A857ACV3_9ACTO</name>
<organism evidence="1 2">
    <name type="scientific">Schaalia odontolytica</name>
    <dbReference type="NCBI Taxonomy" id="1660"/>
    <lineage>
        <taxon>Bacteria</taxon>
        <taxon>Bacillati</taxon>
        <taxon>Actinomycetota</taxon>
        <taxon>Actinomycetes</taxon>
        <taxon>Actinomycetales</taxon>
        <taxon>Actinomycetaceae</taxon>
        <taxon>Schaalia</taxon>
    </lineage>
</organism>
<proteinExistence type="predicted"/>